<dbReference type="InterPro" id="IPR003399">
    <property type="entry name" value="Mce/MlaD"/>
</dbReference>
<reference evidence="5 6" key="1">
    <citation type="submission" date="2018-11" db="EMBL/GenBank/DDBJ databases">
        <title>Genomes From Bacteria Associated with the Canine Oral Cavity: a Test Case for Automated Genome-Based Taxonomic Assignment.</title>
        <authorList>
            <person name="Coil D.A."/>
            <person name="Jospin G."/>
            <person name="Darling A.E."/>
            <person name="Wallis C."/>
            <person name="Davis I.J."/>
            <person name="Harris S."/>
            <person name="Eisen J.A."/>
            <person name="Holcombe L.J."/>
            <person name="O'Flynn C."/>
        </authorList>
    </citation>
    <scope>NUCLEOTIDE SEQUENCE [LARGE SCALE GENOMIC DNA]</scope>
    <source>
        <strain evidence="4 6">OH1426_COT-023</strain>
        <strain evidence="3 5">OH2617_COT-023</strain>
    </source>
</reference>
<gene>
    <name evidence="3" type="ORF">EII40_05025</name>
    <name evidence="4" type="ORF">EII41_05390</name>
</gene>
<keyword evidence="1" id="KW-1133">Transmembrane helix</keyword>
<dbReference type="Proteomes" id="UP000279860">
    <property type="component" value="Unassembled WGS sequence"/>
</dbReference>
<organism evidence="3 5">
    <name type="scientific">Tannerella forsythia</name>
    <name type="common">Bacteroides forsythus</name>
    <dbReference type="NCBI Taxonomy" id="28112"/>
    <lineage>
        <taxon>Bacteria</taxon>
        <taxon>Pseudomonadati</taxon>
        <taxon>Bacteroidota</taxon>
        <taxon>Bacteroidia</taxon>
        <taxon>Bacteroidales</taxon>
        <taxon>Tannerellaceae</taxon>
        <taxon>Tannerella</taxon>
    </lineage>
</organism>
<dbReference type="PANTHER" id="PTHR33371">
    <property type="entry name" value="INTERMEMBRANE PHOSPHOLIPID TRANSPORT SYSTEM BINDING PROTEIN MLAD-RELATED"/>
    <property type="match status" value="1"/>
</dbReference>
<dbReference type="OrthoDB" id="9769132at2"/>
<dbReference type="InterPro" id="IPR052336">
    <property type="entry name" value="MlaD_Phospholipid_Transporter"/>
</dbReference>
<comment type="caution">
    <text evidence="3">The sequence shown here is derived from an EMBL/GenBank/DDBJ whole genome shotgun (WGS) entry which is preliminary data.</text>
</comment>
<evidence type="ECO:0000313" key="3">
    <source>
        <dbReference type="EMBL" id="RRD62112.1"/>
    </source>
</evidence>
<evidence type="ECO:0000259" key="2">
    <source>
        <dbReference type="Pfam" id="PF02470"/>
    </source>
</evidence>
<feature type="domain" description="Mce/MlaD" evidence="2">
    <location>
        <begin position="38"/>
        <end position="115"/>
    </location>
</feature>
<name>A0A3P1XTF4_TANFO</name>
<accession>A0A3P1XTF4</accession>
<keyword evidence="1" id="KW-0472">Membrane</keyword>
<dbReference type="EMBL" id="RQYN01000014">
    <property type="protein sequence ID" value="RRD76268.1"/>
    <property type="molecule type" value="Genomic_DNA"/>
</dbReference>
<evidence type="ECO:0000256" key="1">
    <source>
        <dbReference type="SAM" id="Phobius"/>
    </source>
</evidence>
<dbReference type="Proteomes" id="UP000278609">
    <property type="component" value="Unassembled WGS sequence"/>
</dbReference>
<evidence type="ECO:0000313" key="5">
    <source>
        <dbReference type="Proteomes" id="UP000278609"/>
    </source>
</evidence>
<feature type="transmembrane region" description="Helical" evidence="1">
    <location>
        <begin position="9"/>
        <end position="29"/>
    </location>
</feature>
<dbReference type="RefSeq" id="WP_124751183.1">
    <property type="nucleotide sequence ID" value="NZ_RQYN01000014.1"/>
</dbReference>
<protein>
    <submittedName>
        <fullName evidence="3">MCE family protein</fullName>
    </submittedName>
</protein>
<dbReference type="PANTHER" id="PTHR33371:SF4">
    <property type="entry name" value="INTERMEMBRANE PHOSPHOLIPID TRANSPORT SYSTEM BINDING PROTEIN MLAD"/>
    <property type="match status" value="1"/>
</dbReference>
<dbReference type="EMBL" id="RQYS01000017">
    <property type="protein sequence ID" value="RRD62112.1"/>
    <property type="molecule type" value="Genomic_DNA"/>
</dbReference>
<sequence length="294" mass="32796">MKMKFSKEVTIGIVTIISLVLLYIGVNYLKGINLFRPANHYYVACSNVKDVTISSPVFVEGFKVGLVRSISYDYSTTGKIMVEISLEESMRINKGSYISLEKTLLSGGELHIHLNKYVDEYLKSGDTIEGRSPEDMMTSVQEKMLPQIIDLLPKLDSILYSLQLLVSHPALSRSLDHIEKTTASLEVSSRQLNQLLGNDVPVIASNLKTTTDNFAALSEEMKNLNLKGSIQSLNLTIDNLGQTTTKLNAKDNSLGLLLNDTLLYNNLNKTVINASDLLIDLKQNPKRYVRFSLF</sequence>
<evidence type="ECO:0000313" key="4">
    <source>
        <dbReference type="EMBL" id="RRD76268.1"/>
    </source>
</evidence>
<dbReference type="Pfam" id="PF02470">
    <property type="entry name" value="MlaD"/>
    <property type="match status" value="1"/>
</dbReference>
<keyword evidence="1" id="KW-0812">Transmembrane</keyword>
<proteinExistence type="predicted"/>
<dbReference type="AlphaFoldDB" id="A0A3P1XTF4"/>
<evidence type="ECO:0000313" key="6">
    <source>
        <dbReference type="Proteomes" id="UP000279860"/>
    </source>
</evidence>